<dbReference type="GO" id="GO:0004674">
    <property type="term" value="F:protein serine/threonine kinase activity"/>
    <property type="evidence" value="ECO:0007669"/>
    <property type="project" value="UniProtKB-KW"/>
</dbReference>
<keyword evidence="1" id="KW-0547">Nucleotide-binding</keyword>
<protein>
    <submittedName>
        <fullName evidence="4">Serine/threonine protein kinase</fullName>
    </submittedName>
</protein>
<dbReference type="PROSITE" id="PS50011">
    <property type="entry name" value="PROTEIN_KINASE_DOM"/>
    <property type="match status" value="1"/>
</dbReference>
<gene>
    <name evidence="4" type="ORF">AV274_6429</name>
</gene>
<dbReference type="Proteomes" id="UP000078348">
    <property type="component" value="Unassembled WGS sequence"/>
</dbReference>
<dbReference type="Gene3D" id="1.10.510.10">
    <property type="entry name" value="Transferase(Phosphotransferase) domain 1"/>
    <property type="match status" value="1"/>
</dbReference>
<comment type="caution">
    <text evidence="4">The sequence shown here is derived from an EMBL/GenBank/DDBJ whole genome shotgun (WGS) entry which is preliminary data.</text>
</comment>
<evidence type="ECO:0000313" key="5">
    <source>
        <dbReference type="Proteomes" id="UP000078348"/>
    </source>
</evidence>
<keyword evidence="4" id="KW-0723">Serine/threonine-protein kinase</keyword>
<dbReference type="EMBL" id="LXWW01000575">
    <property type="protein sequence ID" value="OAO11924.1"/>
    <property type="molecule type" value="Genomic_DNA"/>
</dbReference>
<name>A0A196S7G2_BLAHN</name>
<reference evidence="4 5" key="1">
    <citation type="submission" date="2016-05" db="EMBL/GenBank/DDBJ databases">
        <title>Nuclear genome of Blastocystis sp. subtype 1 NandII.</title>
        <authorList>
            <person name="Gentekaki E."/>
            <person name="Curtis B."/>
            <person name="Stairs C."/>
            <person name="Eme L."/>
            <person name="Herman E."/>
            <person name="Klimes V."/>
            <person name="Arias M.C."/>
            <person name="Elias M."/>
            <person name="Hilliou F."/>
            <person name="Klute M."/>
            <person name="Malik S.-B."/>
            <person name="Pightling A."/>
            <person name="Rachubinski R."/>
            <person name="Salas D."/>
            <person name="Schlacht A."/>
            <person name="Suga H."/>
            <person name="Archibald J."/>
            <person name="Ball S.G."/>
            <person name="Clark G."/>
            <person name="Dacks J."/>
            <person name="Van Der Giezen M."/>
            <person name="Tsaousis A."/>
            <person name="Roger A."/>
        </authorList>
    </citation>
    <scope>NUCLEOTIDE SEQUENCE [LARGE SCALE GENOMIC DNA]</scope>
    <source>
        <strain evidence="5">ATCC 50177 / NandII</strain>
    </source>
</reference>
<dbReference type="GO" id="GO:0035556">
    <property type="term" value="P:intracellular signal transduction"/>
    <property type="evidence" value="ECO:0007669"/>
    <property type="project" value="TreeGrafter"/>
</dbReference>
<evidence type="ECO:0000256" key="1">
    <source>
        <dbReference type="ARBA" id="ARBA00022741"/>
    </source>
</evidence>
<dbReference type="InterPro" id="IPR000719">
    <property type="entry name" value="Prot_kinase_dom"/>
</dbReference>
<evidence type="ECO:0000259" key="3">
    <source>
        <dbReference type="PROSITE" id="PS50011"/>
    </source>
</evidence>
<dbReference type="InterPro" id="IPR011009">
    <property type="entry name" value="Kinase-like_dom_sf"/>
</dbReference>
<keyword evidence="2" id="KW-0067">ATP-binding</keyword>
<dbReference type="AlphaFoldDB" id="A0A196S7G2"/>
<organism evidence="4 5">
    <name type="scientific">Blastocystis sp. subtype 1 (strain ATCC 50177 / NandII)</name>
    <dbReference type="NCBI Taxonomy" id="478820"/>
    <lineage>
        <taxon>Eukaryota</taxon>
        <taxon>Sar</taxon>
        <taxon>Stramenopiles</taxon>
        <taxon>Bigyra</taxon>
        <taxon>Opalozoa</taxon>
        <taxon>Opalinata</taxon>
        <taxon>Blastocystidae</taxon>
        <taxon>Blastocystis</taxon>
    </lineage>
</organism>
<dbReference type="Pfam" id="PF00069">
    <property type="entry name" value="Pkinase"/>
    <property type="match status" value="1"/>
</dbReference>
<dbReference type="PANTHER" id="PTHR24346:SF110">
    <property type="entry name" value="NON-SPECIFIC SERINE_THREONINE PROTEIN KINASE"/>
    <property type="match status" value="1"/>
</dbReference>
<keyword evidence="4" id="KW-0808">Transferase</keyword>
<accession>A0A196S7G2</accession>
<sequence>MKARANSILHINQAVFKKAFIRSTYLHLNPFTHSYTLSRHSILFGNGIAYLPDVTTAHDETGIVLHARRLRKHYGVYALDPNFPPSAVSEALQFEDKDHLLALRIQSDLNNQRDNDHVVKLLHLMETPTHIISVTETVNGTVEQYADWIRTMHCVQPVFAQVVRGYARLRQAGYCHCNLSLETLLLQIRPAAGNPVKPSLVVKLTGFEQAVEAGSELISPSDGNLKGDSSYMAPECFGSAYEAEQADVWSLGVVLFSLLVGSTPFDIANESDDAFLRFREEGFGVIEEMMADVPVSAQALNVLKCTLVENPNIRIRLEELQFHPFLH</sequence>
<proteinExistence type="predicted"/>
<feature type="domain" description="Protein kinase" evidence="3">
    <location>
        <begin position="50"/>
        <end position="326"/>
    </location>
</feature>
<dbReference type="PANTHER" id="PTHR24346">
    <property type="entry name" value="MAP/MICROTUBULE AFFINITY-REGULATING KINASE"/>
    <property type="match status" value="1"/>
</dbReference>
<dbReference type="GO" id="GO:0005524">
    <property type="term" value="F:ATP binding"/>
    <property type="evidence" value="ECO:0007669"/>
    <property type="project" value="UniProtKB-KW"/>
</dbReference>
<dbReference type="STRING" id="478820.A0A196S7G2"/>
<dbReference type="SMART" id="SM00220">
    <property type="entry name" value="S_TKc"/>
    <property type="match status" value="1"/>
</dbReference>
<dbReference type="SUPFAM" id="SSF56112">
    <property type="entry name" value="Protein kinase-like (PK-like)"/>
    <property type="match status" value="1"/>
</dbReference>
<dbReference type="GO" id="GO:0005737">
    <property type="term" value="C:cytoplasm"/>
    <property type="evidence" value="ECO:0007669"/>
    <property type="project" value="TreeGrafter"/>
</dbReference>
<evidence type="ECO:0000313" key="4">
    <source>
        <dbReference type="EMBL" id="OAO11924.1"/>
    </source>
</evidence>
<keyword evidence="4" id="KW-0418">Kinase</keyword>
<keyword evidence="5" id="KW-1185">Reference proteome</keyword>
<dbReference type="OrthoDB" id="541276at2759"/>
<evidence type="ECO:0000256" key="2">
    <source>
        <dbReference type="ARBA" id="ARBA00022840"/>
    </source>
</evidence>